<organism evidence="2 3">
    <name type="scientific">Nematostella vectensis</name>
    <name type="common">Starlet sea anemone</name>
    <dbReference type="NCBI Taxonomy" id="45351"/>
    <lineage>
        <taxon>Eukaryota</taxon>
        <taxon>Metazoa</taxon>
        <taxon>Cnidaria</taxon>
        <taxon>Anthozoa</taxon>
        <taxon>Hexacorallia</taxon>
        <taxon>Actiniaria</taxon>
        <taxon>Edwardsiidae</taxon>
        <taxon>Nematostella</taxon>
    </lineage>
</organism>
<evidence type="ECO:0000313" key="2">
    <source>
        <dbReference type="EMBL" id="EDO28596.1"/>
    </source>
</evidence>
<gene>
    <name evidence="2" type="ORF">NEMVEDRAFT_v1g222817</name>
</gene>
<keyword evidence="3" id="KW-1185">Reference proteome</keyword>
<dbReference type="GO" id="GO:0008289">
    <property type="term" value="F:lipid binding"/>
    <property type="evidence" value="ECO:0007669"/>
    <property type="project" value="InterPro"/>
</dbReference>
<dbReference type="OMA" id="GRTHHIC"/>
<dbReference type="AlphaFoldDB" id="A7T613"/>
<dbReference type="SUPFAM" id="SSF55394">
    <property type="entry name" value="Bactericidal permeability-increasing protein, BPI"/>
    <property type="match status" value="2"/>
</dbReference>
<dbReference type="Gene3D" id="3.15.20.10">
    <property type="entry name" value="Bactericidal permeability-increasing protein, domain 2"/>
    <property type="match status" value="1"/>
</dbReference>
<name>A7T613_NEMVE</name>
<dbReference type="PhylomeDB" id="A7T613"/>
<dbReference type="eggNOG" id="KOG4160">
    <property type="taxonomic scope" value="Eukaryota"/>
</dbReference>
<feature type="non-terminal residue" evidence="2">
    <location>
        <position position="300"/>
    </location>
</feature>
<dbReference type="InterPro" id="IPR032942">
    <property type="entry name" value="BPI/LBP/Plunc"/>
</dbReference>
<dbReference type="EMBL" id="DS471385">
    <property type="protein sequence ID" value="EDO28596.1"/>
    <property type="molecule type" value="Genomic_DNA"/>
</dbReference>
<dbReference type="PANTHER" id="PTHR10504">
    <property type="entry name" value="BACTERICIDAL PERMEABILITY-INCREASING BPI PROTEIN-RELATED"/>
    <property type="match status" value="1"/>
</dbReference>
<dbReference type="GO" id="GO:0005615">
    <property type="term" value="C:extracellular space"/>
    <property type="evidence" value="ECO:0000318"/>
    <property type="project" value="GO_Central"/>
</dbReference>
<dbReference type="HOGENOM" id="CLU_929313_0_0_1"/>
<proteinExistence type="predicted"/>
<dbReference type="Proteomes" id="UP000001593">
    <property type="component" value="Unassembled WGS sequence"/>
</dbReference>
<dbReference type="PANTHER" id="PTHR10504:SF131">
    <property type="entry name" value="BPI2 DOMAIN-CONTAINING PROTEIN"/>
    <property type="match status" value="1"/>
</dbReference>
<dbReference type="InterPro" id="IPR017943">
    <property type="entry name" value="Bactericidal_perm-incr_a/b_dom"/>
</dbReference>
<dbReference type="SMART" id="SM00329">
    <property type="entry name" value="BPI2"/>
    <property type="match status" value="1"/>
</dbReference>
<protein>
    <recommendedName>
        <fullName evidence="1">Lipid-binding serum glycoprotein C-terminal domain-containing protein</fullName>
    </recommendedName>
</protein>
<sequence>MAIYYLVLYGAGYMCHKVASIGVEVLKEKLNSLTIPDIHGDAGTPVGHISYDLTRPHISDSGSVDVSASGISFSVSVALGADSKGRPTVSAAGCSCSIGSGEFESAVHPVEAPFSPAPLPADTADKYMVYVWLTDYVINTAGLVYMKSGFMNRTVTQADLPKDFKFPLNTNTFKVIVYQLYNKYPDRPVRLKVYPTQSPAISSDVGGVNVSLVGHVEFYVDLQNGSSVFAFSLGLRRVDPSLVKSAIGNIEPNINLMKMFLNSFVDKLIINELNKYGDQGFPLPMIDGGKLVSPQISSGK</sequence>
<dbReference type="InParanoid" id="A7T613"/>
<feature type="domain" description="Lipid-binding serum glycoprotein C-terminal" evidence="1">
    <location>
        <begin position="123"/>
        <end position="300"/>
    </location>
</feature>
<reference evidence="2 3" key="1">
    <citation type="journal article" date="2007" name="Science">
        <title>Sea anemone genome reveals ancestral eumetazoan gene repertoire and genomic organization.</title>
        <authorList>
            <person name="Putnam N.H."/>
            <person name="Srivastava M."/>
            <person name="Hellsten U."/>
            <person name="Dirks B."/>
            <person name="Chapman J."/>
            <person name="Salamov A."/>
            <person name="Terry A."/>
            <person name="Shapiro H."/>
            <person name="Lindquist E."/>
            <person name="Kapitonov V.V."/>
            <person name="Jurka J."/>
            <person name="Genikhovich G."/>
            <person name="Grigoriev I.V."/>
            <person name="Lucas S.M."/>
            <person name="Steele R.E."/>
            <person name="Finnerty J.R."/>
            <person name="Technau U."/>
            <person name="Martindale M.Q."/>
            <person name="Rokhsar D.S."/>
        </authorList>
    </citation>
    <scope>NUCLEOTIDE SEQUENCE [LARGE SCALE GENOMIC DNA]</scope>
    <source>
        <strain evidence="3">CH2 X CH6</strain>
    </source>
</reference>
<evidence type="ECO:0000259" key="1">
    <source>
        <dbReference type="SMART" id="SM00329"/>
    </source>
</evidence>
<dbReference type="InterPro" id="IPR001124">
    <property type="entry name" value="Lipid-bd_serum_glycop_C"/>
</dbReference>
<accession>A7T613</accession>
<dbReference type="Pfam" id="PF02886">
    <property type="entry name" value="LBP_BPI_CETP_C"/>
    <property type="match status" value="1"/>
</dbReference>
<evidence type="ECO:0000313" key="3">
    <source>
        <dbReference type="Proteomes" id="UP000001593"/>
    </source>
</evidence>